<gene>
    <name evidence="3" type="ORF">S7S_10000</name>
</gene>
<dbReference type="HOGENOM" id="CLU_102912_3_0_6"/>
<dbReference type="EMBL" id="CP004387">
    <property type="protein sequence ID" value="AJD48412.1"/>
    <property type="molecule type" value="Genomic_DNA"/>
</dbReference>
<dbReference type="PANTHER" id="PTHR40547">
    <property type="entry name" value="SLL0298 PROTEIN"/>
    <property type="match status" value="1"/>
</dbReference>
<feature type="transmembrane region" description="Helical" evidence="1">
    <location>
        <begin position="125"/>
        <end position="154"/>
    </location>
</feature>
<protein>
    <recommendedName>
        <fullName evidence="2">DUF2062 domain-containing protein</fullName>
    </recommendedName>
</protein>
<proteinExistence type="predicted"/>
<dbReference type="Pfam" id="PF09835">
    <property type="entry name" value="DUF2062"/>
    <property type="match status" value="1"/>
</dbReference>
<dbReference type="KEGG" id="apac:S7S_10000"/>
<feature type="transmembrane region" description="Helical" evidence="1">
    <location>
        <begin position="81"/>
        <end position="105"/>
    </location>
</feature>
<reference evidence="3 4" key="1">
    <citation type="journal article" date="2012" name="J. Bacteriol.">
        <title>Genome sequence of an alkane-degrading bacterium, Alcanivorax pacificus type strain W11-5, isolated from deep sea sediment.</title>
        <authorList>
            <person name="Lai Q."/>
            <person name="Shao Z."/>
        </authorList>
    </citation>
    <scope>NUCLEOTIDE SEQUENCE [LARGE SCALE GENOMIC DNA]</scope>
    <source>
        <strain evidence="3 4">W11-5</strain>
    </source>
</reference>
<dbReference type="AlphaFoldDB" id="A0A0B4XQ70"/>
<evidence type="ECO:0000256" key="1">
    <source>
        <dbReference type="SAM" id="Phobius"/>
    </source>
</evidence>
<dbReference type="OrthoDB" id="9786029at2"/>
<keyword evidence="1" id="KW-0812">Transmembrane</keyword>
<dbReference type="RefSeq" id="WP_008735352.1">
    <property type="nucleotide sequence ID" value="NZ_CP004387.1"/>
</dbReference>
<keyword evidence="1" id="KW-1133">Transmembrane helix</keyword>
<keyword evidence="1" id="KW-0472">Membrane</keyword>
<evidence type="ECO:0000259" key="2">
    <source>
        <dbReference type="Pfam" id="PF09835"/>
    </source>
</evidence>
<sequence>MPRRLFRKYLPSPERLTRFSALGRRSGLLADPNLWHLNRRSLSGAAFVGIFCAFLPIPMQMVLAALLALRFKCNLPLSMVLVWISNPVTYVPVFYFSYRVGAWLLDMPRHMPEQVTVAWFVEQLLPLWLGSLLCGLAFGLAGFISIRLLWRLAIVRSWQARRRRRARDG</sequence>
<organism evidence="3 4">
    <name type="scientific">Isoalcanivorax pacificus W11-5</name>
    <dbReference type="NCBI Taxonomy" id="391936"/>
    <lineage>
        <taxon>Bacteria</taxon>
        <taxon>Pseudomonadati</taxon>
        <taxon>Pseudomonadota</taxon>
        <taxon>Gammaproteobacteria</taxon>
        <taxon>Oceanospirillales</taxon>
        <taxon>Alcanivoracaceae</taxon>
        <taxon>Isoalcanivorax</taxon>
    </lineage>
</organism>
<dbReference type="PANTHER" id="PTHR40547:SF1">
    <property type="entry name" value="SLL0298 PROTEIN"/>
    <property type="match status" value="1"/>
</dbReference>
<evidence type="ECO:0000313" key="4">
    <source>
        <dbReference type="Proteomes" id="UP000006764"/>
    </source>
</evidence>
<dbReference type="InterPro" id="IPR018639">
    <property type="entry name" value="DUF2062"/>
</dbReference>
<evidence type="ECO:0000313" key="3">
    <source>
        <dbReference type="EMBL" id="AJD48412.1"/>
    </source>
</evidence>
<feature type="domain" description="DUF2062" evidence="2">
    <location>
        <begin position="28"/>
        <end position="159"/>
    </location>
</feature>
<feature type="transmembrane region" description="Helical" evidence="1">
    <location>
        <begin position="45"/>
        <end position="69"/>
    </location>
</feature>
<dbReference type="Proteomes" id="UP000006764">
    <property type="component" value="Chromosome"/>
</dbReference>
<accession>A0A0B4XQ70</accession>
<dbReference type="STRING" id="391936.S7S_10000"/>
<keyword evidence="4" id="KW-1185">Reference proteome</keyword>
<name>A0A0B4XQ70_9GAMM</name>